<organism evidence="2 3">
    <name type="scientific">Candidatus Kaiserbacteria bacterium RIFOXYB1_FULL_46_14</name>
    <dbReference type="NCBI Taxonomy" id="1798531"/>
    <lineage>
        <taxon>Bacteria</taxon>
        <taxon>Candidatus Kaiseribacteriota</taxon>
    </lineage>
</organism>
<keyword evidence="1" id="KW-0472">Membrane</keyword>
<accession>A0A1F6FIS1</accession>
<sequence>MTEVLQANLFFFITAVAVVVFTIFLCVAMYFVIKILRSVGNITERIDEGSETIAEDIKQLRTYLAEGSLISQIIGMFIKSKRARKRQSDFDQDN</sequence>
<gene>
    <name evidence="2" type="ORF">A2392_02990</name>
</gene>
<evidence type="ECO:0000313" key="3">
    <source>
        <dbReference type="Proteomes" id="UP000177395"/>
    </source>
</evidence>
<protein>
    <submittedName>
        <fullName evidence="2">Uncharacterized protein</fullName>
    </submittedName>
</protein>
<keyword evidence="1" id="KW-0812">Transmembrane</keyword>
<dbReference type="STRING" id="1798531.A2392_02990"/>
<reference evidence="2 3" key="1">
    <citation type="journal article" date="2016" name="Nat. Commun.">
        <title>Thousands of microbial genomes shed light on interconnected biogeochemical processes in an aquifer system.</title>
        <authorList>
            <person name="Anantharaman K."/>
            <person name="Brown C.T."/>
            <person name="Hug L.A."/>
            <person name="Sharon I."/>
            <person name="Castelle C.J."/>
            <person name="Probst A.J."/>
            <person name="Thomas B.C."/>
            <person name="Singh A."/>
            <person name="Wilkins M.J."/>
            <person name="Karaoz U."/>
            <person name="Brodie E.L."/>
            <person name="Williams K.H."/>
            <person name="Hubbard S.S."/>
            <person name="Banfield J.F."/>
        </authorList>
    </citation>
    <scope>NUCLEOTIDE SEQUENCE [LARGE SCALE GENOMIC DNA]</scope>
</reference>
<feature type="transmembrane region" description="Helical" evidence="1">
    <location>
        <begin position="9"/>
        <end position="33"/>
    </location>
</feature>
<name>A0A1F6FIS1_9BACT</name>
<dbReference type="EMBL" id="MFMS01000005">
    <property type="protein sequence ID" value="OGG85731.1"/>
    <property type="molecule type" value="Genomic_DNA"/>
</dbReference>
<evidence type="ECO:0000313" key="2">
    <source>
        <dbReference type="EMBL" id="OGG85731.1"/>
    </source>
</evidence>
<dbReference type="Proteomes" id="UP000177395">
    <property type="component" value="Unassembled WGS sequence"/>
</dbReference>
<dbReference type="AlphaFoldDB" id="A0A1F6FIS1"/>
<proteinExistence type="predicted"/>
<comment type="caution">
    <text evidence="2">The sequence shown here is derived from an EMBL/GenBank/DDBJ whole genome shotgun (WGS) entry which is preliminary data.</text>
</comment>
<keyword evidence="1" id="KW-1133">Transmembrane helix</keyword>
<evidence type="ECO:0000256" key="1">
    <source>
        <dbReference type="SAM" id="Phobius"/>
    </source>
</evidence>